<dbReference type="PANTHER" id="PTHR45786:SF74">
    <property type="entry name" value="ATP-DEPENDENT DNA HELICASE"/>
    <property type="match status" value="1"/>
</dbReference>
<reference evidence="1 2" key="1">
    <citation type="submission" date="2017-11" db="EMBL/GenBank/DDBJ databases">
        <title>De novo assembly and phasing of dikaryotic genomes from two isolates of Puccinia coronata f. sp. avenae, the causal agent of oat crown rust.</title>
        <authorList>
            <person name="Miller M.E."/>
            <person name="Zhang Y."/>
            <person name="Omidvar V."/>
            <person name="Sperschneider J."/>
            <person name="Schwessinger B."/>
            <person name="Raley C."/>
            <person name="Palmer J.M."/>
            <person name="Garnica D."/>
            <person name="Upadhyaya N."/>
            <person name="Rathjen J."/>
            <person name="Taylor J.M."/>
            <person name="Park R.F."/>
            <person name="Dodds P.N."/>
            <person name="Hirsch C.D."/>
            <person name="Kianian S.F."/>
            <person name="Figueroa M."/>
        </authorList>
    </citation>
    <scope>NUCLEOTIDE SEQUENCE [LARGE SCALE GENOMIC DNA]</scope>
    <source>
        <strain evidence="1">12SD80</strain>
    </source>
</reference>
<comment type="caution">
    <text evidence="1">The sequence shown here is derived from an EMBL/GenBank/DDBJ whole genome shotgun (WGS) entry which is preliminary data.</text>
</comment>
<protein>
    <submittedName>
        <fullName evidence="1">Uncharacterized protein</fullName>
    </submittedName>
</protein>
<accession>A0A2N5V4R2</accession>
<dbReference type="PANTHER" id="PTHR45786">
    <property type="entry name" value="DNA BINDING PROTEIN-LIKE"/>
    <property type="match status" value="1"/>
</dbReference>
<evidence type="ECO:0000313" key="1">
    <source>
        <dbReference type="EMBL" id="PLW44984.1"/>
    </source>
</evidence>
<sequence>MGLDLHPDFGRCDDPCSFCGALHWKLEQNKQDSNKPLTNYLTCCSKDSAKLGIDYGTNYRDVLKELLTGNKAQEFQYNIHSYNNALSFALLGAQLNKSTQGQQDVFTFCVGGELFHNIQSLVPFPKKAAGFGQIYVVGGNDEAKAKDRIKKSNPSLNTTVMLKL</sequence>
<dbReference type="EMBL" id="PGCI01000052">
    <property type="protein sequence ID" value="PLW44984.1"/>
    <property type="molecule type" value="Genomic_DNA"/>
</dbReference>
<gene>
    <name evidence="1" type="ORF">PCASD_06914</name>
</gene>
<dbReference type="Proteomes" id="UP000235392">
    <property type="component" value="Unassembled WGS sequence"/>
</dbReference>
<dbReference type="AlphaFoldDB" id="A0A2N5V4R2"/>
<proteinExistence type="predicted"/>
<name>A0A2N5V4R2_9BASI</name>
<organism evidence="1 2">
    <name type="scientific">Puccinia coronata f. sp. avenae</name>
    <dbReference type="NCBI Taxonomy" id="200324"/>
    <lineage>
        <taxon>Eukaryota</taxon>
        <taxon>Fungi</taxon>
        <taxon>Dikarya</taxon>
        <taxon>Basidiomycota</taxon>
        <taxon>Pucciniomycotina</taxon>
        <taxon>Pucciniomycetes</taxon>
        <taxon>Pucciniales</taxon>
        <taxon>Pucciniaceae</taxon>
        <taxon>Puccinia</taxon>
    </lineage>
</organism>
<evidence type="ECO:0000313" key="2">
    <source>
        <dbReference type="Proteomes" id="UP000235392"/>
    </source>
</evidence>